<feature type="transmembrane region" description="Helical" evidence="7">
    <location>
        <begin position="369"/>
        <end position="388"/>
    </location>
</feature>
<feature type="transmembrane region" description="Helical" evidence="7">
    <location>
        <begin position="210"/>
        <end position="234"/>
    </location>
</feature>
<sequence length="408" mass="39270">MKRTLSLSWGPATPSGVLALAGLALVASTYGLVRLAYGLFLPDVQADLALGDRAAGYVSSGASLAYCVGALAGLVADRRPRTVLTAAVLTGGVGATGMALAPGAGTFAVAAVLASSSAGLASPALVAIVDRQVAAERRERAQAVVNSGTGPGLVAAGLLAVVLLPDWRAGFAAGAAATLLCGGLVLLLARGGSSGPAGPRPAGYDAGHAATYRVPALLVPALGALGLGAASAAAWTYGRAHLAAQGLGETATTVAWIGIGVGGTATVLTARHLAARSPRAGWAVTVAAVACALVLLGAAGGAPVPAGLACALFGWGFVAATSALIAWAGELRPQAPAGLVAGFFVLLVLGQALGSALAGEVTGRSGSGAAFLLAGAVAALSCAASLPGRAGTEPSATRSDSARTPAPW</sequence>
<reference evidence="8" key="1">
    <citation type="submission" date="2023-07" db="EMBL/GenBank/DDBJ databases">
        <title>Functional and genomic diversity of the sorghum phyllosphere microbiome.</title>
        <authorList>
            <person name="Shade A."/>
        </authorList>
    </citation>
    <scope>NUCLEOTIDE SEQUENCE</scope>
    <source>
        <strain evidence="8">SORGH_AS_1067</strain>
    </source>
</reference>
<evidence type="ECO:0000256" key="3">
    <source>
        <dbReference type="ARBA" id="ARBA00022692"/>
    </source>
</evidence>
<feature type="transmembrane region" description="Helical" evidence="7">
    <location>
        <begin position="107"/>
        <end position="129"/>
    </location>
</feature>
<feature type="transmembrane region" description="Helical" evidence="7">
    <location>
        <begin position="141"/>
        <end position="163"/>
    </location>
</feature>
<dbReference type="InterPro" id="IPR036259">
    <property type="entry name" value="MFS_trans_sf"/>
</dbReference>
<comment type="subcellular location">
    <subcellularLocation>
        <location evidence="1">Cell membrane</location>
        <topology evidence="1">Multi-pass membrane protein</topology>
    </subcellularLocation>
</comment>
<feature type="transmembrane region" description="Helical" evidence="7">
    <location>
        <begin position="83"/>
        <end position="101"/>
    </location>
</feature>
<evidence type="ECO:0000313" key="8">
    <source>
        <dbReference type="EMBL" id="MDQ1106167.1"/>
    </source>
</evidence>
<keyword evidence="3 7" id="KW-0812">Transmembrane</keyword>
<keyword evidence="5 7" id="KW-0472">Membrane</keyword>
<keyword evidence="2" id="KW-1003">Cell membrane</keyword>
<dbReference type="Gene3D" id="1.20.1250.20">
    <property type="entry name" value="MFS general substrate transporter like domains"/>
    <property type="match status" value="1"/>
</dbReference>
<dbReference type="Pfam" id="PF07690">
    <property type="entry name" value="MFS_1"/>
    <property type="match status" value="1"/>
</dbReference>
<dbReference type="InterPro" id="IPR050189">
    <property type="entry name" value="MFS_Efflux_Transporters"/>
</dbReference>
<name>A0AAJ1U9R8_9ACTN</name>
<comment type="caution">
    <text evidence="8">The sequence shown here is derived from an EMBL/GenBank/DDBJ whole genome shotgun (WGS) entry which is preliminary data.</text>
</comment>
<accession>A0AAJ1U9R8</accession>
<evidence type="ECO:0000256" key="4">
    <source>
        <dbReference type="ARBA" id="ARBA00022989"/>
    </source>
</evidence>
<keyword evidence="4 7" id="KW-1133">Transmembrane helix</keyword>
<feature type="transmembrane region" description="Helical" evidence="7">
    <location>
        <begin position="306"/>
        <end position="327"/>
    </location>
</feature>
<evidence type="ECO:0000256" key="1">
    <source>
        <dbReference type="ARBA" id="ARBA00004651"/>
    </source>
</evidence>
<dbReference type="AlphaFoldDB" id="A0AAJ1U9R8"/>
<evidence type="ECO:0000256" key="5">
    <source>
        <dbReference type="ARBA" id="ARBA00023136"/>
    </source>
</evidence>
<organism evidence="8 9">
    <name type="scientific">Nocardioides zeae</name>
    <dbReference type="NCBI Taxonomy" id="1457234"/>
    <lineage>
        <taxon>Bacteria</taxon>
        <taxon>Bacillati</taxon>
        <taxon>Actinomycetota</taxon>
        <taxon>Actinomycetes</taxon>
        <taxon>Propionibacteriales</taxon>
        <taxon>Nocardioidaceae</taxon>
        <taxon>Nocardioides</taxon>
    </lineage>
</organism>
<dbReference type="GO" id="GO:0005886">
    <property type="term" value="C:plasma membrane"/>
    <property type="evidence" value="ECO:0007669"/>
    <property type="project" value="UniProtKB-SubCell"/>
</dbReference>
<feature type="transmembrane region" description="Helical" evidence="7">
    <location>
        <begin position="339"/>
        <end position="357"/>
    </location>
</feature>
<dbReference type="PANTHER" id="PTHR43124:SF3">
    <property type="entry name" value="CHLORAMPHENICOL EFFLUX PUMP RV0191"/>
    <property type="match status" value="1"/>
</dbReference>
<feature type="transmembrane region" description="Helical" evidence="7">
    <location>
        <begin position="280"/>
        <end position="300"/>
    </location>
</feature>
<evidence type="ECO:0000256" key="7">
    <source>
        <dbReference type="SAM" id="Phobius"/>
    </source>
</evidence>
<evidence type="ECO:0000313" key="9">
    <source>
        <dbReference type="Proteomes" id="UP001239215"/>
    </source>
</evidence>
<dbReference type="EMBL" id="JAUTAN010000001">
    <property type="protein sequence ID" value="MDQ1106167.1"/>
    <property type="molecule type" value="Genomic_DNA"/>
</dbReference>
<dbReference type="GO" id="GO:0022857">
    <property type="term" value="F:transmembrane transporter activity"/>
    <property type="evidence" value="ECO:0007669"/>
    <property type="project" value="InterPro"/>
</dbReference>
<dbReference type="InterPro" id="IPR011701">
    <property type="entry name" value="MFS"/>
</dbReference>
<feature type="transmembrane region" description="Helical" evidence="7">
    <location>
        <begin position="169"/>
        <end position="189"/>
    </location>
</feature>
<dbReference type="Proteomes" id="UP001239215">
    <property type="component" value="Unassembled WGS sequence"/>
</dbReference>
<evidence type="ECO:0000256" key="2">
    <source>
        <dbReference type="ARBA" id="ARBA00022475"/>
    </source>
</evidence>
<dbReference type="PANTHER" id="PTHR43124">
    <property type="entry name" value="PURINE EFFLUX PUMP PBUE"/>
    <property type="match status" value="1"/>
</dbReference>
<gene>
    <name evidence="8" type="ORF">QE405_003451</name>
</gene>
<feature type="region of interest" description="Disordered" evidence="6">
    <location>
        <begin position="387"/>
        <end position="408"/>
    </location>
</feature>
<dbReference type="SUPFAM" id="SSF103473">
    <property type="entry name" value="MFS general substrate transporter"/>
    <property type="match status" value="1"/>
</dbReference>
<feature type="transmembrane region" description="Helical" evidence="7">
    <location>
        <begin position="54"/>
        <end position="76"/>
    </location>
</feature>
<feature type="transmembrane region" description="Helical" evidence="7">
    <location>
        <begin position="254"/>
        <end position="273"/>
    </location>
</feature>
<protein>
    <submittedName>
        <fullName evidence="8">MFS family arabinose efflux permease</fullName>
    </submittedName>
</protein>
<proteinExistence type="predicted"/>
<evidence type="ECO:0000256" key="6">
    <source>
        <dbReference type="SAM" id="MobiDB-lite"/>
    </source>
</evidence>